<evidence type="ECO:0000313" key="3">
    <source>
        <dbReference type="Proteomes" id="UP000694383"/>
    </source>
</evidence>
<dbReference type="Ensembl" id="ENSOSIT00000004642.1">
    <property type="protein sequence ID" value="ENSOSIP00000004336.1"/>
    <property type="gene ID" value="ENSOSIG00000002952.1"/>
</dbReference>
<feature type="compositionally biased region" description="Basic and acidic residues" evidence="1">
    <location>
        <begin position="18"/>
        <end position="28"/>
    </location>
</feature>
<dbReference type="GeneTree" id="ENSGT01000000220743"/>
<evidence type="ECO:0000256" key="1">
    <source>
        <dbReference type="SAM" id="MobiDB-lite"/>
    </source>
</evidence>
<accession>A0A8C7WW86</accession>
<name>A0A8C7WW86_9TELE</name>
<reference evidence="2" key="2">
    <citation type="submission" date="2025-09" db="UniProtKB">
        <authorList>
            <consortium name="Ensembl"/>
        </authorList>
    </citation>
    <scope>IDENTIFICATION</scope>
</reference>
<sequence length="65" mass="7056">MNSEAGILLETVNFAADKHRTQRRKDPEETPYINHPIGAYDLGRGGGGGGGQKTLKGWHTKVEGH</sequence>
<organism evidence="2 3">
    <name type="scientific">Oryzias sinensis</name>
    <name type="common">Chinese medaka</name>
    <dbReference type="NCBI Taxonomy" id="183150"/>
    <lineage>
        <taxon>Eukaryota</taxon>
        <taxon>Metazoa</taxon>
        <taxon>Chordata</taxon>
        <taxon>Craniata</taxon>
        <taxon>Vertebrata</taxon>
        <taxon>Euteleostomi</taxon>
        <taxon>Actinopterygii</taxon>
        <taxon>Neopterygii</taxon>
        <taxon>Teleostei</taxon>
        <taxon>Neoteleostei</taxon>
        <taxon>Acanthomorphata</taxon>
        <taxon>Ovalentaria</taxon>
        <taxon>Atherinomorphae</taxon>
        <taxon>Beloniformes</taxon>
        <taxon>Adrianichthyidae</taxon>
        <taxon>Oryziinae</taxon>
        <taxon>Oryzias</taxon>
    </lineage>
</organism>
<feature type="region of interest" description="Disordered" evidence="1">
    <location>
        <begin position="18"/>
        <end position="65"/>
    </location>
</feature>
<dbReference type="AlphaFoldDB" id="A0A8C7WW86"/>
<proteinExistence type="predicted"/>
<protein>
    <submittedName>
        <fullName evidence="2">Uncharacterized protein</fullName>
    </submittedName>
</protein>
<dbReference type="Proteomes" id="UP000694383">
    <property type="component" value="Unplaced"/>
</dbReference>
<keyword evidence="3" id="KW-1185">Reference proteome</keyword>
<dbReference type="Gene3D" id="1.10.3210.10">
    <property type="entry name" value="Hypothetical protein af1432"/>
    <property type="match status" value="1"/>
</dbReference>
<feature type="compositionally biased region" description="Gly residues" evidence="1">
    <location>
        <begin position="43"/>
        <end position="52"/>
    </location>
</feature>
<evidence type="ECO:0000313" key="2">
    <source>
        <dbReference type="Ensembl" id="ENSOSIP00000004336.1"/>
    </source>
</evidence>
<reference evidence="2" key="1">
    <citation type="submission" date="2025-08" db="UniProtKB">
        <authorList>
            <consortium name="Ensembl"/>
        </authorList>
    </citation>
    <scope>IDENTIFICATION</scope>
</reference>